<evidence type="ECO:0000313" key="3">
    <source>
        <dbReference type="Proteomes" id="UP000204140"/>
    </source>
</evidence>
<protein>
    <submittedName>
        <fullName evidence="2">Uncharacterized protein</fullName>
    </submittedName>
</protein>
<sequence length="226" mass="25223">MTDTQLRKFLRGDNDVIQNYPTDVLIWLNYEGHKHTQIKGRPANVLIKRDEHPTVSLEKYLSKFVEYLYRDDMSRLKKEELYIKFTNRMDEVDADYVYQITTGTLKLDLDRVRAYAGDRRIGGAATGEYIFLESYLETVPEPVAPAAKAKKSVVSIDSLGASEDDLNELNGDDAKKIVKQDGADEAGKQTGGNPVVPDASTAAPAEQPAKRRGGRRKKTEGETPSA</sequence>
<evidence type="ECO:0000256" key="1">
    <source>
        <dbReference type="SAM" id="MobiDB-lite"/>
    </source>
</evidence>
<name>A0A076YQ31_9CAUD</name>
<gene>
    <name evidence="2" type="ORF">P10VF_068</name>
</gene>
<evidence type="ECO:0000313" key="2">
    <source>
        <dbReference type="EMBL" id="AIK68281.1"/>
    </source>
</evidence>
<feature type="region of interest" description="Disordered" evidence="1">
    <location>
        <begin position="165"/>
        <end position="226"/>
    </location>
</feature>
<dbReference type="Proteomes" id="UP000204140">
    <property type="component" value="Segment"/>
</dbReference>
<dbReference type="EMBL" id="KM199770">
    <property type="protein sequence ID" value="AIK68281.1"/>
    <property type="molecule type" value="Genomic_DNA"/>
</dbReference>
<feature type="compositionally biased region" description="Basic and acidic residues" evidence="1">
    <location>
        <begin position="172"/>
        <end position="187"/>
    </location>
</feature>
<dbReference type="KEGG" id="vg:22109617"/>
<dbReference type="OrthoDB" id="33327at10239"/>
<accession>A0A076YQ31</accession>
<dbReference type="RefSeq" id="YP_009099807.1">
    <property type="nucleotide sequence ID" value="NC_025429.1"/>
</dbReference>
<proteinExistence type="predicted"/>
<reference evidence="2 3" key="1">
    <citation type="submission" date="2014-07" db="EMBL/GenBank/DDBJ databases">
        <title>Isolation and characterization of Rhizobium leguminosarum phages from western Canadian soils and complete genome sequences of rhizobiophages vB_RleS_L338C and vB_RleM_P10VF.</title>
        <authorList>
            <person name="Restrepo-Cordoba M."/>
            <person name="Halmillawewa A.P."/>
            <person name="Perry B."/>
            <person name="Hynes M.F."/>
            <person name="Yost C.K."/>
        </authorList>
    </citation>
    <scope>NUCLEOTIDE SEQUENCE [LARGE SCALE GENOMIC DNA]</scope>
</reference>
<organism evidence="2 3">
    <name type="scientific">Rhizobium phage vB_RleM_P10VF</name>
    <dbReference type="NCBI Taxonomy" id="1527770"/>
    <lineage>
        <taxon>Viruses</taxon>
        <taxon>Duplodnaviria</taxon>
        <taxon>Heunggongvirae</taxon>
        <taxon>Uroviricota</taxon>
        <taxon>Caudoviricetes</taxon>
        <taxon>Pootjesviridae</taxon>
        <taxon>Innesvirus</taxon>
        <taxon>Innesvirus P10VF</taxon>
    </lineage>
</organism>
<keyword evidence="3" id="KW-1185">Reference proteome</keyword>
<dbReference type="GeneID" id="22109617"/>